<dbReference type="RefSeq" id="WP_345369988.1">
    <property type="nucleotide sequence ID" value="NZ_BAABJX010000020.1"/>
</dbReference>
<evidence type="ECO:0000313" key="2">
    <source>
        <dbReference type="Proteomes" id="UP001500298"/>
    </source>
</evidence>
<accession>A0ABP9D458</accession>
<proteinExistence type="predicted"/>
<evidence type="ECO:0000313" key="1">
    <source>
        <dbReference type="EMBL" id="GAA4828238.1"/>
    </source>
</evidence>
<reference evidence="2" key="1">
    <citation type="journal article" date="2019" name="Int. J. Syst. Evol. Microbiol.">
        <title>The Global Catalogue of Microorganisms (GCM) 10K type strain sequencing project: providing services to taxonomists for standard genome sequencing and annotation.</title>
        <authorList>
            <consortium name="The Broad Institute Genomics Platform"/>
            <consortium name="The Broad Institute Genome Sequencing Center for Infectious Disease"/>
            <person name="Wu L."/>
            <person name="Ma J."/>
        </authorList>
    </citation>
    <scope>NUCLEOTIDE SEQUENCE [LARGE SCALE GENOMIC DNA]</scope>
    <source>
        <strain evidence="2">JCM 18326</strain>
    </source>
</reference>
<sequence>MKISTTFFNGMSYEKKIQTLYNYAEMLVSLVIGDERIELYCIGGTYLEVIVKNESLHIADIRVINDSEELLKYCEQVDLKQLI</sequence>
<comment type="caution">
    <text evidence="1">The sequence shown here is derived from an EMBL/GenBank/DDBJ whole genome shotgun (WGS) entry which is preliminary data.</text>
</comment>
<keyword evidence="2" id="KW-1185">Reference proteome</keyword>
<dbReference type="EMBL" id="BAABJX010000020">
    <property type="protein sequence ID" value="GAA4828238.1"/>
    <property type="molecule type" value="Genomic_DNA"/>
</dbReference>
<protein>
    <submittedName>
        <fullName evidence="1">Uncharacterized protein</fullName>
    </submittedName>
</protein>
<name>A0ABP9D458_9BACT</name>
<organism evidence="1 2">
    <name type="scientific">Algivirga pacifica</name>
    <dbReference type="NCBI Taxonomy" id="1162670"/>
    <lineage>
        <taxon>Bacteria</taxon>
        <taxon>Pseudomonadati</taxon>
        <taxon>Bacteroidota</taxon>
        <taxon>Cytophagia</taxon>
        <taxon>Cytophagales</taxon>
        <taxon>Flammeovirgaceae</taxon>
        <taxon>Algivirga</taxon>
    </lineage>
</organism>
<gene>
    <name evidence="1" type="ORF">GCM10023331_11560</name>
</gene>
<dbReference type="Proteomes" id="UP001500298">
    <property type="component" value="Unassembled WGS sequence"/>
</dbReference>